<keyword evidence="3" id="KW-1133">Transmembrane helix</keyword>
<dbReference type="Pfam" id="PF01266">
    <property type="entry name" value="DAO"/>
    <property type="match status" value="1"/>
</dbReference>
<dbReference type="RefSeq" id="WP_200130976.1">
    <property type="nucleotide sequence ID" value="NZ_JAEHOI010000002.1"/>
</dbReference>
<proteinExistence type="predicted"/>
<comment type="caution">
    <text evidence="5">The sequence shown here is derived from an EMBL/GenBank/DDBJ whole genome shotgun (WGS) entry which is preliminary data.</text>
</comment>
<feature type="transmembrane region" description="Helical" evidence="3">
    <location>
        <begin position="7"/>
        <end position="28"/>
    </location>
</feature>
<accession>A0A934UWP9</accession>
<feature type="compositionally biased region" description="Low complexity" evidence="2">
    <location>
        <begin position="380"/>
        <end position="398"/>
    </location>
</feature>
<dbReference type="EMBL" id="JAEHOI010000002">
    <property type="protein sequence ID" value="MBK0420756.1"/>
    <property type="molecule type" value="Genomic_DNA"/>
</dbReference>
<keyword evidence="3" id="KW-0472">Membrane</keyword>
<sequence length="412" mass="43496">MTRTSDIIVIGAGIIGAATAYFATRAGFTVTVIERDLPAGGTSSRCEGNILVSDKELGPELELTRFSLDLWSGELAEHGHLWEFERKGGIIVASKETSLTSLDRFSSSQRQFGIRTERLDEAALRELEPNVTDRALGAAFYPDDSQVQPVLAASHLLRLAREAGAELVVRAPVTGFLRDGDRVTGVRTPRGDFSAANVVNATGTWAGPIGELAGAPVPVLPRRGFVMVTERLPPMVHHKVYAAEYVDNVGSSDAGLQASPVVEGTPAGTILIGSSRERVGFDSTVSTEALRTIARNAVALFPFLERTRILRHYHGFRPYCPDHLPVIGPDPRAPGLWHAAGHEGAGIGLAAGTGKLIAQALAGEEPGVPLAPFRPERFADAAAPAHGAPGPIAPPGADHANDQDTAATKESA</sequence>
<feature type="domain" description="FAD dependent oxidoreductase" evidence="4">
    <location>
        <begin position="6"/>
        <end position="359"/>
    </location>
</feature>
<feature type="compositionally biased region" description="Polar residues" evidence="2">
    <location>
        <begin position="403"/>
        <end position="412"/>
    </location>
</feature>
<gene>
    <name evidence="5" type="ORF">JD292_01495</name>
</gene>
<evidence type="ECO:0000313" key="6">
    <source>
        <dbReference type="Proteomes" id="UP000618733"/>
    </source>
</evidence>
<evidence type="ECO:0000256" key="1">
    <source>
        <dbReference type="ARBA" id="ARBA00023002"/>
    </source>
</evidence>
<organism evidence="5 6">
    <name type="scientific">Leucobacter edaphi</name>
    <dbReference type="NCBI Taxonomy" id="2796472"/>
    <lineage>
        <taxon>Bacteria</taxon>
        <taxon>Bacillati</taxon>
        <taxon>Actinomycetota</taxon>
        <taxon>Actinomycetes</taxon>
        <taxon>Micrococcales</taxon>
        <taxon>Microbacteriaceae</taxon>
        <taxon>Leucobacter</taxon>
    </lineage>
</organism>
<dbReference type="PANTHER" id="PTHR13847">
    <property type="entry name" value="SARCOSINE DEHYDROGENASE-RELATED"/>
    <property type="match status" value="1"/>
</dbReference>
<evidence type="ECO:0000256" key="2">
    <source>
        <dbReference type="SAM" id="MobiDB-lite"/>
    </source>
</evidence>
<keyword evidence="1" id="KW-0560">Oxidoreductase</keyword>
<feature type="region of interest" description="Disordered" evidence="2">
    <location>
        <begin position="368"/>
        <end position="412"/>
    </location>
</feature>
<protein>
    <submittedName>
        <fullName evidence="5">FAD-binding oxidoreductase</fullName>
    </submittedName>
</protein>
<dbReference type="GO" id="GO:0005737">
    <property type="term" value="C:cytoplasm"/>
    <property type="evidence" value="ECO:0007669"/>
    <property type="project" value="TreeGrafter"/>
</dbReference>
<keyword evidence="3" id="KW-0812">Transmembrane</keyword>
<dbReference type="InterPro" id="IPR006076">
    <property type="entry name" value="FAD-dep_OxRdtase"/>
</dbReference>
<dbReference type="PANTHER" id="PTHR13847:SF287">
    <property type="entry name" value="FAD-DEPENDENT OXIDOREDUCTASE DOMAIN-CONTAINING PROTEIN 1"/>
    <property type="match status" value="1"/>
</dbReference>
<evidence type="ECO:0000313" key="5">
    <source>
        <dbReference type="EMBL" id="MBK0420756.1"/>
    </source>
</evidence>
<keyword evidence="6" id="KW-1185">Reference proteome</keyword>
<dbReference type="Proteomes" id="UP000618733">
    <property type="component" value="Unassembled WGS sequence"/>
</dbReference>
<evidence type="ECO:0000259" key="4">
    <source>
        <dbReference type="Pfam" id="PF01266"/>
    </source>
</evidence>
<name>A0A934UWP9_9MICO</name>
<dbReference type="SUPFAM" id="SSF54373">
    <property type="entry name" value="FAD-linked reductases, C-terminal domain"/>
    <property type="match status" value="1"/>
</dbReference>
<reference evidence="5" key="1">
    <citation type="submission" date="2020-12" db="EMBL/GenBank/DDBJ databases">
        <title>Leucobacter sp. CAS2, isolated from Chromium sludge.</title>
        <authorList>
            <person name="Xu Z."/>
        </authorList>
    </citation>
    <scope>NUCLEOTIDE SEQUENCE</scope>
    <source>
        <strain evidence="5">CSA2</strain>
    </source>
</reference>
<dbReference type="AlphaFoldDB" id="A0A934UWP9"/>
<dbReference type="Gene3D" id="3.30.9.10">
    <property type="entry name" value="D-Amino Acid Oxidase, subunit A, domain 2"/>
    <property type="match status" value="1"/>
</dbReference>
<dbReference type="SUPFAM" id="SSF51905">
    <property type="entry name" value="FAD/NAD(P)-binding domain"/>
    <property type="match status" value="1"/>
</dbReference>
<dbReference type="InterPro" id="IPR036188">
    <property type="entry name" value="FAD/NAD-bd_sf"/>
</dbReference>
<dbReference type="GO" id="GO:0016491">
    <property type="term" value="F:oxidoreductase activity"/>
    <property type="evidence" value="ECO:0007669"/>
    <property type="project" value="UniProtKB-KW"/>
</dbReference>
<dbReference type="Gene3D" id="3.50.50.60">
    <property type="entry name" value="FAD/NAD(P)-binding domain"/>
    <property type="match status" value="1"/>
</dbReference>
<evidence type="ECO:0000256" key="3">
    <source>
        <dbReference type="SAM" id="Phobius"/>
    </source>
</evidence>